<dbReference type="InterPro" id="IPR029058">
    <property type="entry name" value="AB_hydrolase_fold"/>
</dbReference>
<protein>
    <submittedName>
        <fullName evidence="2">Alpha/beta fold hydrolase</fullName>
    </submittedName>
</protein>
<sequence>MTVTGDDGLRLAGTLALPGGPGPHPAAVLLHGSGRLDRDGNTARLRVDTGPALAAALADAGIATLRYDRRGVGATPGDWRATGFTDNRRDGAAAVRALAGRPEIRADAVAVVGHSEGAVHAMTLGARPDVAAVVLLAGFARPGEDALRWQAGNIVRELPGFARPVVRAVARRQLARIKAGSTRVAGRRLNARWMRELLAHDPRADLAAVRVPVLAITGGKDLQTDAADLAEIRRLVPGQAEIHRIDDLTHLLRRDPGAASVRSYPKLLRRPVDPGLLTQVSGWLAHQLKAAELS</sequence>
<dbReference type="RefSeq" id="WP_323329903.1">
    <property type="nucleotide sequence ID" value="NZ_JAYFSI010000005.1"/>
</dbReference>
<evidence type="ECO:0000313" key="2">
    <source>
        <dbReference type="EMBL" id="MEA5362420.1"/>
    </source>
</evidence>
<dbReference type="SUPFAM" id="SSF53474">
    <property type="entry name" value="alpha/beta-Hydrolases"/>
    <property type="match status" value="1"/>
</dbReference>
<organism evidence="2 3">
    <name type="scientific">Amycolatopsis heterodermiae</name>
    <dbReference type="NCBI Taxonomy" id="3110235"/>
    <lineage>
        <taxon>Bacteria</taxon>
        <taxon>Bacillati</taxon>
        <taxon>Actinomycetota</taxon>
        <taxon>Actinomycetes</taxon>
        <taxon>Pseudonocardiales</taxon>
        <taxon>Pseudonocardiaceae</taxon>
        <taxon>Amycolatopsis</taxon>
    </lineage>
</organism>
<name>A0ABU5R992_9PSEU</name>
<reference evidence="2 3" key="1">
    <citation type="submission" date="2023-12" db="EMBL/GenBank/DDBJ databases">
        <title>Amycolatopsis sp. V23-08.</title>
        <authorList>
            <person name="Somphong A."/>
        </authorList>
    </citation>
    <scope>NUCLEOTIDE SEQUENCE [LARGE SCALE GENOMIC DNA]</scope>
    <source>
        <strain evidence="2 3">V23-08</strain>
    </source>
</reference>
<dbReference type="Pfam" id="PF12146">
    <property type="entry name" value="Hydrolase_4"/>
    <property type="match status" value="1"/>
</dbReference>
<dbReference type="PANTHER" id="PTHR43265:SF1">
    <property type="entry name" value="ESTERASE ESTD"/>
    <property type="match status" value="1"/>
</dbReference>
<keyword evidence="3" id="KW-1185">Reference proteome</keyword>
<dbReference type="InterPro" id="IPR053145">
    <property type="entry name" value="AB_hydrolase_Est10"/>
</dbReference>
<evidence type="ECO:0000259" key="1">
    <source>
        <dbReference type="Pfam" id="PF12146"/>
    </source>
</evidence>
<comment type="caution">
    <text evidence="2">The sequence shown here is derived from an EMBL/GenBank/DDBJ whole genome shotgun (WGS) entry which is preliminary data.</text>
</comment>
<dbReference type="Proteomes" id="UP001304298">
    <property type="component" value="Unassembled WGS sequence"/>
</dbReference>
<dbReference type="EMBL" id="JAYFSI010000005">
    <property type="protein sequence ID" value="MEA5362420.1"/>
    <property type="molecule type" value="Genomic_DNA"/>
</dbReference>
<accession>A0ABU5R992</accession>
<evidence type="ECO:0000313" key="3">
    <source>
        <dbReference type="Proteomes" id="UP001304298"/>
    </source>
</evidence>
<dbReference type="PANTHER" id="PTHR43265">
    <property type="entry name" value="ESTERASE ESTD"/>
    <property type="match status" value="1"/>
</dbReference>
<gene>
    <name evidence="2" type="ORF">VA596_22975</name>
</gene>
<proteinExistence type="predicted"/>
<dbReference type="InterPro" id="IPR022742">
    <property type="entry name" value="Hydrolase_4"/>
</dbReference>
<dbReference type="Gene3D" id="3.40.50.1820">
    <property type="entry name" value="alpha/beta hydrolase"/>
    <property type="match status" value="1"/>
</dbReference>
<dbReference type="GO" id="GO:0016787">
    <property type="term" value="F:hydrolase activity"/>
    <property type="evidence" value="ECO:0007669"/>
    <property type="project" value="UniProtKB-KW"/>
</dbReference>
<keyword evidence="2" id="KW-0378">Hydrolase</keyword>
<feature type="domain" description="Serine aminopeptidase S33" evidence="1">
    <location>
        <begin position="53"/>
        <end position="256"/>
    </location>
</feature>